<protein>
    <recommendedName>
        <fullName evidence="1">Vacuolar protein sorting-associated protein 13 VPS13 adaptor binding domain-containing protein</fullName>
    </recommendedName>
</protein>
<dbReference type="PANTHER" id="PTHR16166:SF130">
    <property type="entry name" value="PROTEIN SORTING-ASSOCIATED PROTEIN, PUTATIVE (DUF1162)-RELATED"/>
    <property type="match status" value="1"/>
</dbReference>
<dbReference type="InterPro" id="IPR026847">
    <property type="entry name" value="VPS13"/>
</dbReference>
<sequence>MKYSLSTAHCDIKSKDGCVVKIHFLIESTGKDVPIIHPDNFGYARDKSSLVALQEQKETVHFSNFLDMEIHVRLSDTGLPSTNGVDCICNEATIPSRSEGYWRLLSLLLTPWRIILNFLCSINKLVSRCHKVHITLLDERASKAPLDLDALSGLTEVNLEVEGESGSKTVTKLGVSLKPSVSKVVPLQVVSMYPRYVILNESDEVITVRQCFLEEDGTDTTVTLNSKQRASLTLRSGNGIKTIKRRTLFENFLKKHAKSQNDSSFLSNFNPIREVSPGLGQFVLLHLDDFFLNSRSRPNGPTIVLRFCWPANMDLPYRIENRLENTSITYYQKEGLTEPEVLASRSSVGYVWDDLTHAHKLVV</sequence>
<dbReference type="Proteomes" id="UP000187609">
    <property type="component" value="Unassembled WGS sequence"/>
</dbReference>
<evidence type="ECO:0000313" key="3">
    <source>
        <dbReference type="Proteomes" id="UP000187609"/>
    </source>
</evidence>
<keyword evidence="3" id="KW-1185">Reference proteome</keyword>
<feature type="domain" description="Vacuolar protein sorting-associated protein 13 VPS13 adaptor binding" evidence="1">
    <location>
        <begin position="137"/>
        <end position="353"/>
    </location>
</feature>
<gene>
    <name evidence="2" type="ORF">A4A49_26823</name>
</gene>
<dbReference type="Gramene" id="OIT31618">
    <property type="protein sequence ID" value="OIT31618"/>
    <property type="gene ID" value="A4A49_26823"/>
</dbReference>
<dbReference type="EMBL" id="MJEQ01001232">
    <property type="protein sequence ID" value="OIT31618.1"/>
    <property type="molecule type" value="Genomic_DNA"/>
</dbReference>
<reference evidence="2" key="1">
    <citation type="submission" date="2016-11" db="EMBL/GenBank/DDBJ databases">
        <title>The genome of Nicotiana attenuata.</title>
        <authorList>
            <person name="Xu S."/>
            <person name="Brockmoeller T."/>
            <person name="Gaquerel E."/>
            <person name="Navarro A."/>
            <person name="Kuhl H."/>
            <person name="Gase K."/>
            <person name="Ling Z."/>
            <person name="Zhou W."/>
            <person name="Kreitzer C."/>
            <person name="Stanke M."/>
            <person name="Tang H."/>
            <person name="Lyons E."/>
            <person name="Pandey P."/>
            <person name="Pandey S.P."/>
            <person name="Timmermann B."/>
            <person name="Baldwin I.T."/>
        </authorList>
    </citation>
    <scope>NUCLEOTIDE SEQUENCE [LARGE SCALE GENOMIC DNA]</scope>
    <source>
        <strain evidence="2">UT</strain>
    </source>
</reference>
<dbReference type="AlphaFoldDB" id="A0A314KQL9"/>
<accession>A0A314KQL9</accession>
<dbReference type="STRING" id="49451.A0A314KQL9"/>
<dbReference type="InterPro" id="IPR009543">
    <property type="entry name" value="VPS13_VAB"/>
</dbReference>
<dbReference type="Pfam" id="PF25036">
    <property type="entry name" value="VPS13_VAB"/>
    <property type="match status" value="1"/>
</dbReference>
<comment type="caution">
    <text evidence="2">The sequence shown here is derived from an EMBL/GenBank/DDBJ whole genome shotgun (WGS) entry which is preliminary data.</text>
</comment>
<organism evidence="2 3">
    <name type="scientific">Nicotiana attenuata</name>
    <name type="common">Coyote tobacco</name>
    <dbReference type="NCBI Taxonomy" id="49451"/>
    <lineage>
        <taxon>Eukaryota</taxon>
        <taxon>Viridiplantae</taxon>
        <taxon>Streptophyta</taxon>
        <taxon>Embryophyta</taxon>
        <taxon>Tracheophyta</taxon>
        <taxon>Spermatophyta</taxon>
        <taxon>Magnoliopsida</taxon>
        <taxon>eudicotyledons</taxon>
        <taxon>Gunneridae</taxon>
        <taxon>Pentapetalae</taxon>
        <taxon>asterids</taxon>
        <taxon>lamiids</taxon>
        <taxon>Solanales</taxon>
        <taxon>Solanaceae</taxon>
        <taxon>Nicotianoideae</taxon>
        <taxon>Nicotianeae</taxon>
        <taxon>Nicotiana</taxon>
    </lineage>
</organism>
<dbReference type="PANTHER" id="PTHR16166">
    <property type="entry name" value="VACUOLAR PROTEIN SORTING-ASSOCIATED PROTEIN VPS13"/>
    <property type="match status" value="1"/>
</dbReference>
<name>A0A314KQL9_NICAT</name>
<evidence type="ECO:0000259" key="1">
    <source>
        <dbReference type="Pfam" id="PF25036"/>
    </source>
</evidence>
<dbReference type="GO" id="GO:0045053">
    <property type="term" value="P:protein retention in Golgi apparatus"/>
    <property type="evidence" value="ECO:0007669"/>
    <property type="project" value="TreeGrafter"/>
</dbReference>
<dbReference type="GO" id="GO:0006623">
    <property type="term" value="P:protein targeting to vacuole"/>
    <property type="evidence" value="ECO:0007669"/>
    <property type="project" value="TreeGrafter"/>
</dbReference>
<proteinExistence type="predicted"/>
<evidence type="ECO:0000313" key="2">
    <source>
        <dbReference type="EMBL" id="OIT31618.1"/>
    </source>
</evidence>